<dbReference type="AlphaFoldDB" id="A0A1Y0EN06"/>
<dbReference type="EMBL" id="CP021455">
    <property type="protein sequence ID" value="ARU04699.1"/>
    <property type="molecule type" value="Genomic_DNA"/>
</dbReference>
<dbReference type="RefSeq" id="WP_087279789.1">
    <property type="nucleotide sequence ID" value="NZ_CP021455.1"/>
</dbReference>
<name>A0A1Y0EN06_9BURK</name>
<organism evidence="1 2">
    <name type="scientific">Comamonas serinivorans</name>
    <dbReference type="NCBI Taxonomy" id="1082851"/>
    <lineage>
        <taxon>Bacteria</taxon>
        <taxon>Pseudomonadati</taxon>
        <taxon>Pseudomonadota</taxon>
        <taxon>Betaproteobacteria</taxon>
        <taxon>Burkholderiales</taxon>
        <taxon>Comamonadaceae</taxon>
        <taxon>Comamonas</taxon>
    </lineage>
</organism>
<evidence type="ECO:0000313" key="1">
    <source>
        <dbReference type="EMBL" id="ARU04699.1"/>
    </source>
</evidence>
<gene>
    <name evidence="1" type="ORF">CCO03_08445</name>
</gene>
<evidence type="ECO:0000313" key="2">
    <source>
        <dbReference type="Proteomes" id="UP000196138"/>
    </source>
</evidence>
<keyword evidence="2" id="KW-1185">Reference proteome</keyword>
<dbReference type="OrthoDB" id="6995335at2"/>
<sequence>MPMFKIWCPELGQSIDDAKTVKGFDHESAATNWADWHDHDSADYAIVGGEVAEVQVLHEGETKPVTVRVFGEMTRSYRARAMP</sequence>
<accession>A0A1Y0EN06</accession>
<dbReference type="KEGG" id="cser:CCO03_08445"/>
<reference evidence="1 2" key="1">
    <citation type="submission" date="2017-05" db="EMBL/GenBank/DDBJ databases">
        <authorList>
            <person name="Song R."/>
            <person name="Chenine A.L."/>
            <person name="Ruprecht R.M."/>
        </authorList>
    </citation>
    <scope>NUCLEOTIDE SEQUENCE [LARGE SCALE GENOMIC DNA]</scope>
    <source>
        <strain evidence="1 2">DSM 26136</strain>
    </source>
</reference>
<proteinExistence type="predicted"/>
<protein>
    <submittedName>
        <fullName evidence="1">Uncharacterized protein</fullName>
    </submittedName>
</protein>
<dbReference type="Proteomes" id="UP000196138">
    <property type="component" value="Chromosome"/>
</dbReference>